<dbReference type="InterPro" id="IPR028992">
    <property type="entry name" value="Hedgehog/Intein_dom"/>
</dbReference>
<dbReference type="SUPFAM" id="SSF51294">
    <property type="entry name" value="Hedgehog/intein (Hint) domain"/>
    <property type="match status" value="1"/>
</dbReference>
<comment type="caution">
    <text evidence="2">The sequence shown here is derived from an EMBL/GenBank/DDBJ whole genome shotgun (WGS) entry which is preliminary data.</text>
</comment>
<name>A0A840VNS9_9PROT</name>
<dbReference type="InterPro" id="IPR036844">
    <property type="entry name" value="Hint_dom_sf"/>
</dbReference>
<dbReference type="AlphaFoldDB" id="A0A840VNS9"/>
<organism evidence="2 3">
    <name type="scientific">Acidocella aromatica</name>
    <dbReference type="NCBI Taxonomy" id="1303579"/>
    <lineage>
        <taxon>Bacteria</taxon>
        <taxon>Pseudomonadati</taxon>
        <taxon>Pseudomonadota</taxon>
        <taxon>Alphaproteobacteria</taxon>
        <taxon>Acetobacterales</taxon>
        <taxon>Acidocellaceae</taxon>
        <taxon>Acidocella</taxon>
    </lineage>
</organism>
<dbReference type="Gene3D" id="2.170.16.10">
    <property type="entry name" value="Hedgehog/Intein (Hint) domain"/>
    <property type="match status" value="1"/>
</dbReference>
<accession>A0A840VNS9</accession>
<evidence type="ECO:0000313" key="2">
    <source>
        <dbReference type="EMBL" id="MBB5371982.1"/>
    </source>
</evidence>
<evidence type="ECO:0000259" key="1">
    <source>
        <dbReference type="Pfam" id="PF13403"/>
    </source>
</evidence>
<evidence type="ECO:0000313" key="3">
    <source>
        <dbReference type="Proteomes" id="UP000553706"/>
    </source>
</evidence>
<gene>
    <name evidence="2" type="ORF">HNP71_000206</name>
</gene>
<keyword evidence="3" id="KW-1185">Reference proteome</keyword>
<dbReference type="EMBL" id="JACHFJ010000001">
    <property type="protein sequence ID" value="MBB5371982.1"/>
    <property type="molecule type" value="Genomic_DNA"/>
</dbReference>
<dbReference type="RefSeq" id="WP_221246560.1">
    <property type="nucleotide sequence ID" value="NZ_JACHFJ010000001.1"/>
</dbReference>
<feature type="domain" description="Hedgehog/Intein (Hint)" evidence="1">
    <location>
        <begin position="816"/>
        <end position="948"/>
    </location>
</feature>
<protein>
    <recommendedName>
        <fullName evidence="1">Hedgehog/Intein (Hint) domain-containing protein</fullName>
    </recommendedName>
</protein>
<sequence>MSDTWKGSSTSWFTKNNWSGGVPTNSANGTQSVVISGTTTNQPVISPTASGAADIYVAQTLTVDSTTYTVLLETQIAGQLITLSNGANLTIQGIAMGVFYGNTGTTPTGATMTGLHGALSATPSYDSHLQLIARGTDTLTVDTVNENFGLITIGSGDKLTISNITTGGNQQAPHGLINYGLITIASGGELDITSTNGSSGTVANFYNAGWIVDNGGTLNIASSVLDGANTASSATSIDGYIVLEGGANAILASTITSREEVLFADTSSNTLQIAAGTLFAGTVAGFGATDTIIVNGFTGTSNATLVSSGTTTKLVTSNGTVQTTITLAGTLSGGLAVGTNSSTGQEFILLGGSTLTSSTIASGTTFGNGTVSLGGTSVPAITLSGTAGISGSGTDVKVNSSLTGNGTLFIDNSATLALGNTAGTDAGITVLFGTHGSATAPNTLILNDNPSGFGGKINNFGVNDEIIVGSNVLAQPTAGQGLVLSYSSATGVLTVTDTLSSTGSAVSSTQLTIAGTAAGALSTASFVALEGSSGIDIELAPTTATNFTFSTSGIGSFEQASNFTGGTAPGDIITSLETVSITAGTASISSGGVSENGIITVASGAAFYDAGSLSGTGTLAVGAGGSATLSGTTTLGSIFDAGTLVLGGNDAAAITIASGAQATISSGFSDTVAITGAGTLTVNSGVTATLAAGSSVATVIDAGTIDLAGVTGGVIFLNGNNADSVVDFSGTDVTGHVLNTTLSDFGTHDTIILGSSNFSLSGTTDQLTDSYNNGTLVVTDETNGETVTIDVSLAAGVSPNSIAMEDSTGQLVIHLCFYPGTRIATPEGEMAVEALQAGDLVVTANGTKPVRWVGQSHVHTRFADPLRSLPIRIKAGALGDSLPVRDLLLSPDHAVFIDGILVQASALVNGTSIVREYDAPEQFTYYHVELETHELLLAEGALAESFVDNVDRMHFHNWDERKAPAEAIVEMDYPRAKSARQVPMAIRQRLGGNAVNAA</sequence>
<dbReference type="Proteomes" id="UP000553706">
    <property type="component" value="Unassembled WGS sequence"/>
</dbReference>
<dbReference type="Pfam" id="PF13403">
    <property type="entry name" value="Hint_2"/>
    <property type="match status" value="1"/>
</dbReference>
<reference evidence="2 3" key="1">
    <citation type="submission" date="2020-08" db="EMBL/GenBank/DDBJ databases">
        <title>Genomic Encyclopedia of Type Strains, Phase IV (KMG-IV): sequencing the most valuable type-strain genomes for metagenomic binning, comparative biology and taxonomic classification.</title>
        <authorList>
            <person name="Goeker M."/>
        </authorList>
    </citation>
    <scope>NUCLEOTIDE SEQUENCE [LARGE SCALE GENOMIC DNA]</scope>
    <source>
        <strain evidence="2 3">DSM 27026</strain>
    </source>
</reference>
<dbReference type="CDD" id="cd00081">
    <property type="entry name" value="Hint"/>
    <property type="match status" value="1"/>
</dbReference>
<proteinExistence type="predicted"/>